<evidence type="ECO:0000256" key="1">
    <source>
        <dbReference type="SAM" id="Phobius"/>
    </source>
</evidence>
<protein>
    <submittedName>
        <fullName evidence="4 5">Mitochondrial amidoxime-reducing component 1</fullName>
    </submittedName>
</protein>
<dbReference type="PROSITE" id="PS51340">
    <property type="entry name" value="MOSC"/>
    <property type="match status" value="1"/>
</dbReference>
<feature type="domain" description="MOSC" evidence="2">
    <location>
        <begin position="173"/>
        <end position="325"/>
    </location>
</feature>
<reference evidence="4 5" key="1">
    <citation type="submission" date="2025-05" db="UniProtKB">
        <authorList>
            <consortium name="RefSeq"/>
        </authorList>
    </citation>
    <scope>IDENTIFICATION</scope>
</reference>
<accession>A0ABM1VXW3</accession>
<evidence type="ECO:0000313" key="9">
    <source>
        <dbReference type="RefSeq" id="XP_035827261.1"/>
    </source>
</evidence>
<evidence type="ECO:0000313" key="6">
    <source>
        <dbReference type="RefSeq" id="XP_035827258.1"/>
    </source>
</evidence>
<dbReference type="SUPFAM" id="SSF141673">
    <property type="entry name" value="MOSC N-terminal domain-like"/>
    <property type="match status" value="1"/>
</dbReference>
<keyword evidence="1" id="KW-0472">Membrane</keyword>
<evidence type="ECO:0000313" key="7">
    <source>
        <dbReference type="RefSeq" id="XP_035827259.1"/>
    </source>
</evidence>
<dbReference type="Pfam" id="PF03476">
    <property type="entry name" value="MOSC_N"/>
    <property type="match status" value="1"/>
</dbReference>
<feature type="transmembrane region" description="Helical" evidence="1">
    <location>
        <begin position="15"/>
        <end position="33"/>
    </location>
</feature>
<dbReference type="RefSeq" id="XP_035827260.1">
    <property type="nucleotide sequence ID" value="XM_035971367.1"/>
</dbReference>
<gene>
    <name evidence="4 5 6 7 8 9" type="primary">LOC101846673</name>
</gene>
<proteinExistence type="predicted"/>
<evidence type="ECO:0000313" key="8">
    <source>
        <dbReference type="RefSeq" id="XP_035827260.1"/>
    </source>
</evidence>
<dbReference type="RefSeq" id="XP_035827261.1">
    <property type="nucleotide sequence ID" value="XM_035971368.1"/>
</dbReference>
<dbReference type="Pfam" id="PF03473">
    <property type="entry name" value="MOSC"/>
    <property type="match status" value="1"/>
</dbReference>
<dbReference type="PANTHER" id="PTHR14237">
    <property type="entry name" value="MOLYBDOPTERIN COFACTOR SULFURASE MOSC"/>
    <property type="match status" value="1"/>
</dbReference>
<dbReference type="RefSeq" id="XP_035827257.1">
    <property type="nucleotide sequence ID" value="XM_035971364.1"/>
</dbReference>
<keyword evidence="1" id="KW-1133">Transmembrane helix</keyword>
<dbReference type="RefSeq" id="XP_035827258.1">
    <property type="nucleotide sequence ID" value="XM_035971365.1"/>
</dbReference>
<keyword evidence="1" id="KW-0812">Transmembrane</keyword>
<keyword evidence="3" id="KW-1185">Reference proteome</keyword>
<evidence type="ECO:0000313" key="5">
    <source>
        <dbReference type="RefSeq" id="XP_035827257.1"/>
    </source>
</evidence>
<evidence type="ECO:0000313" key="3">
    <source>
        <dbReference type="Proteomes" id="UP000694888"/>
    </source>
</evidence>
<dbReference type="InterPro" id="IPR005302">
    <property type="entry name" value="MoCF_Sase_C"/>
</dbReference>
<evidence type="ECO:0000313" key="4">
    <source>
        <dbReference type="RefSeq" id="XP_035827256.1"/>
    </source>
</evidence>
<dbReference type="RefSeq" id="XP_035827256.1">
    <property type="nucleotide sequence ID" value="XM_035971363.1"/>
</dbReference>
<name>A0ABM1VXW3_APLCA</name>
<dbReference type="GeneID" id="101846673"/>
<sequence>MLSYIFELEDTGADILAAVVLGTLVKAVGLLFVSRARKQRFVQVGTVSELYIYPVKSCGALTVTKAMCTSVGLSSDGLTDRHWMILDKNKQVITMKEAPSLTTVTCSAQGDILRLHAPQTRDLDLPMRPKVKGTKVQIKNFEGQNIPMIDCGEEAEKWISDFVGRPANIFFSCPELGLRDSYERKRKWDNTAREGDVTVFSYLTSYLISSTASLGHINSQLDAPVASVNFRPSIVVDNSVPFDEDNWKELKIGENVLFHAVEPCRRCIITTIDPKTGQKRKDMQPLKLLRSFRCREPYGNSPIYGNYMSNDMSGDVSVGDPVFVIRDD</sequence>
<dbReference type="SUPFAM" id="SSF50800">
    <property type="entry name" value="PK beta-barrel domain-like"/>
    <property type="match status" value="1"/>
</dbReference>
<dbReference type="InterPro" id="IPR005303">
    <property type="entry name" value="MOCOS_middle"/>
</dbReference>
<organism evidence="3 4">
    <name type="scientific">Aplysia californica</name>
    <name type="common">California sea hare</name>
    <dbReference type="NCBI Taxonomy" id="6500"/>
    <lineage>
        <taxon>Eukaryota</taxon>
        <taxon>Metazoa</taxon>
        <taxon>Spiralia</taxon>
        <taxon>Lophotrochozoa</taxon>
        <taxon>Mollusca</taxon>
        <taxon>Gastropoda</taxon>
        <taxon>Heterobranchia</taxon>
        <taxon>Euthyneura</taxon>
        <taxon>Tectipleura</taxon>
        <taxon>Aplysiida</taxon>
        <taxon>Aplysioidea</taxon>
        <taxon>Aplysiidae</taxon>
        <taxon>Aplysia</taxon>
    </lineage>
</organism>
<dbReference type="PANTHER" id="PTHR14237:SF19">
    <property type="entry name" value="MITOCHONDRIAL AMIDOXIME REDUCING COMPONENT 1"/>
    <property type="match status" value="1"/>
</dbReference>
<dbReference type="RefSeq" id="XP_035827259.1">
    <property type="nucleotide sequence ID" value="XM_035971366.1"/>
</dbReference>
<dbReference type="InterPro" id="IPR011037">
    <property type="entry name" value="Pyrv_Knase-like_insert_dom_sf"/>
</dbReference>
<dbReference type="Proteomes" id="UP000694888">
    <property type="component" value="Unplaced"/>
</dbReference>
<evidence type="ECO:0000259" key="2">
    <source>
        <dbReference type="PROSITE" id="PS51340"/>
    </source>
</evidence>